<dbReference type="InterPro" id="IPR001680">
    <property type="entry name" value="WD40_rpt"/>
</dbReference>
<feature type="compositionally biased region" description="Polar residues" evidence="17">
    <location>
        <begin position="90"/>
        <end position="106"/>
    </location>
</feature>
<gene>
    <name evidence="20" type="ORF">DYB32_000920</name>
</gene>
<dbReference type="Pfam" id="PF00400">
    <property type="entry name" value="WD40"/>
    <property type="match status" value="1"/>
</dbReference>
<dbReference type="Pfam" id="PF08232">
    <property type="entry name" value="Striatin"/>
    <property type="match status" value="1"/>
</dbReference>
<reference evidence="20 21" key="1">
    <citation type="submission" date="2018-08" db="EMBL/GenBank/DDBJ databases">
        <title>Aphanomyces genome sequencing and annotation.</title>
        <authorList>
            <person name="Minardi D."/>
            <person name="Oidtmann B."/>
            <person name="Van Der Giezen M."/>
            <person name="Studholme D.J."/>
        </authorList>
    </citation>
    <scope>NUCLEOTIDE SEQUENCE [LARGE SCALE GENOMIC DNA]</scope>
    <source>
        <strain evidence="20 21">NJM0002</strain>
    </source>
</reference>
<comment type="cofactor">
    <cofactor evidence="1">
        <name>K(+)</name>
        <dbReference type="ChEBI" id="CHEBI:29103"/>
    </cofactor>
</comment>
<dbReference type="VEuPathDB" id="FungiDB:H310_07564"/>
<keyword evidence="9" id="KW-0547">Nucleotide-binding</keyword>
<dbReference type="AlphaFoldDB" id="A0A418B8H6"/>
<name>A0A418B8H6_9STRA</name>
<dbReference type="PANTHER" id="PTHR11817">
    <property type="entry name" value="PYRUVATE KINASE"/>
    <property type="match status" value="1"/>
</dbReference>
<dbReference type="FunFam" id="2.40.33.10:FF:000001">
    <property type="entry name" value="Pyruvate kinase"/>
    <property type="match status" value="1"/>
</dbReference>
<keyword evidence="10 16" id="KW-0418">Kinase</keyword>
<comment type="pathway">
    <text evidence="2 16">Carbohydrate degradation; glycolysis; pyruvate from D-glyceraldehyde 3-phosphate: step 5/5.</text>
</comment>
<evidence type="ECO:0000256" key="2">
    <source>
        <dbReference type="ARBA" id="ARBA00004997"/>
    </source>
</evidence>
<keyword evidence="8" id="KW-0677">Repeat</keyword>
<evidence type="ECO:0000256" key="10">
    <source>
        <dbReference type="ARBA" id="ARBA00022777"/>
    </source>
</evidence>
<dbReference type="InterPro" id="IPR040442">
    <property type="entry name" value="Pyrv_kinase-like_dom_sf"/>
</dbReference>
<evidence type="ECO:0000313" key="21">
    <source>
        <dbReference type="Proteomes" id="UP000285060"/>
    </source>
</evidence>
<evidence type="ECO:0000256" key="13">
    <source>
        <dbReference type="ARBA" id="ARBA00023152"/>
    </source>
</evidence>
<protein>
    <recommendedName>
        <fullName evidence="4 16">Pyruvate kinase</fullName>
        <ecNumber evidence="4 16">2.7.1.40</ecNumber>
    </recommendedName>
</protein>
<dbReference type="Pfam" id="PF00224">
    <property type="entry name" value="PK"/>
    <property type="match status" value="1"/>
</dbReference>
<sequence length="686" mass="74464">MESVDDALKFLAKQFESADAARVQWLDEKKQFQSQLQELQAQTKIQDDYAKELVLQVKMLEFALQQERGRYVASMVVPKDKAITRIERANTPTSPFNSPRSGSGKEQTVFRKDSSSVFSSSPNVTSKHLDVKGDSEVSRGGASVNGSMEISRNDVSVTRSKEGETLISRSRVNSKADKLTPPPPLTSAAVASSATPAAAPLPAAGTPRGPPPVEVTTKVNGNFRACKMKLKLSGHLDGVRAICFHPSDPLLVSGSEDCTVKIWNLGSKNTEVEPVATLRMHMDSVLAVAAIKPEHSSGLGFRNGLIATGSKDGTIGLLAFPEASDKPMEPLAYDGTQLGTDSSLGWFVLTMDARQIITSFLCIEWNPITTRFGAYTRTRTQICCSLPAPTLVSILDRDFTLHRQRKTKIVCAIGPSCWSVEMLGKLLDAGCMNVARFNFSHGDHSVHSTALANLRTAIDQRENCHCAVLLDTKGPEIRTGLLKNHTPLHLTAGQTLTISTDDTIEGDYTRIGCNYPHLATSVAPGSRILCDDGALQLEVIACRDSKVDVRVLNSHVLEERKNMCLPGAKIRVPGITEKDKYDLEHFALPQGVDIVSGSFVRSADNCRALRACLGDAGKHIRIHAKIESIEALENLDEILEEADGIHVSRGDLGMELQPEQVFLAQKLIIRKANIAGKPVVTSTQVG</sequence>
<dbReference type="Gene3D" id="1.20.5.300">
    <property type="match status" value="1"/>
</dbReference>
<evidence type="ECO:0000256" key="1">
    <source>
        <dbReference type="ARBA" id="ARBA00001958"/>
    </source>
</evidence>
<dbReference type="SUPFAM" id="SSF50978">
    <property type="entry name" value="WD40 repeat-like"/>
    <property type="match status" value="1"/>
</dbReference>
<evidence type="ECO:0000259" key="18">
    <source>
        <dbReference type="Pfam" id="PF00224"/>
    </source>
</evidence>
<accession>A0A418B8H6</accession>
<keyword evidence="7" id="KW-0479">Metal-binding</keyword>
<evidence type="ECO:0000256" key="17">
    <source>
        <dbReference type="SAM" id="MobiDB-lite"/>
    </source>
</evidence>
<dbReference type="Proteomes" id="UP000285060">
    <property type="component" value="Unassembled WGS sequence"/>
</dbReference>
<dbReference type="InterPro" id="IPR015813">
    <property type="entry name" value="Pyrv/PenolPyrv_kinase-like_dom"/>
</dbReference>
<evidence type="ECO:0000256" key="9">
    <source>
        <dbReference type="ARBA" id="ARBA00022741"/>
    </source>
</evidence>
<dbReference type="GO" id="GO:0004743">
    <property type="term" value="F:pyruvate kinase activity"/>
    <property type="evidence" value="ECO:0007669"/>
    <property type="project" value="UniProtKB-EC"/>
</dbReference>
<dbReference type="InterPro" id="IPR015943">
    <property type="entry name" value="WD40/YVTN_repeat-like_dom_sf"/>
</dbReference>
<evidence type="ECO:0000256" key="6">
    <source>
        <dbReference type="ARBA" id="ARBA00022679"/>
    </source>
</evidence>
<evidence type="ECO:0000256" key="15">
    <source>
        <dbReference type="PROSITE-ProRule" id="PRU00221"/>
    </source>
</evidence>
<dbReference type="SMART" id="SM00320">
    <property type="entry name" value="WD40"/>
    <property type="match status" value="2"/>
</dbReference>
<comment type="catalytic activity">
    <reaction evidence="16">
        <text>pyruvate + ATP = phosphoenolpyruvate + ADP + H(+)</text>
        <dbReference type="Rhea" id="RHEA:18157"/>
        <dbReference type="ChEBI" id="CHEBI:15361"/>
        <dbReference type="ChEBI" id="CHEBI:15378"/>
        <dbReference type="ChEBI" id="CHEBI:30616"/>
        <dbReference type="ChEBI" id="CHEBI:58702"/>
        <dbReference type="ChEBI" id="CHEBI:456216"/>
        <dbReference type="EC" id="2.7.1.40"/>
    </reaction>
</comment>
<dbReference type="GO" id="GO:0030955">
    <property type="term" value="F:potassium ion binding"/>
    <property type="evidence" value="ECO:0007669"/>
    <property type="project" value="InterPro"/>
</dbReference>
<evidence type="ECO:0000256" key="16">
    <source>
        <dbReference type="RuleBase" id="RU000504"/>
    </source>
</evidence>
<evidence type="ECO:0000256" key="14">
    <source>
        <dbReference type="ARBA" id="ARBA00023317"/>
    </source>
</evidence>
<dbReference type="GO" id="GO:0005524">
    <property type="term" value="F:ATP binding"/>
    <property type="evidence" value="ECO:0007669"/>
    <property type="project" value="UniProtKB-KW"/>
</dbReference>
<dbReference type="InterPro" id="IPR036322">
    <property type="entry name" value="WD40_repeat_dom_sf"/>
</dbReference>
<dbReference type="PROSITE" id="PS00678">
    <property type="entry name" value="WD_REPEATS_1"/>
    <property type="match status" value="1"/>
</dbReference>
<dbReference type="PRINTS" id="PR01050">
    <property type="entry name" value="PYRUVTKNASE"/>
</dbReference>
<feature type="region of interest" description="Disordered" evidence="17">
    <location>
        <begin position="86"/>
        <end position="193"/>
    </location>
</feature>
<keyword evidence="5 15" id="KW-0853">WD repeat</keyword>
<dbReference type="GO" id="GO:0000287">
    <property type="term" value="F:magnesium ion binding"/>
    <property type="evidence" value="ECO:0007669"/>
    <property type="project" value="InterPro"/>
</dbReference>
<keyword evidence="21" id="KW-1185">Reference proteome</keyword>
<dbReference type="GO" id="GO:0016301">
    <property type="term" value="F:kinase activity"/>
    <property type="evidence" value="ECO:0007669"/>
    <property type="project" value="UniProtKB-KW"/>
</dbReference>
<dbReference type="EMBL" id="QUSY01000027">
    <property type="protein sequence ID" value="RHY34512.1"/>
    <property type="molecule type" value="Genomic_DNA"/>
</dbReference>
<evidence type="ECO:0000256" key="3">
    <source>
        <dbReference type="ARBA" id="ARBA00008663"/>
    </source>
</evidence>
<dbReference type="UniPathway" id="UPA00109">
    <property type="reaction ID" value="UER00188"/>
</dbReference>
<evidence type="ECO:0000256" key="11">
    <source>
        <dbReference type="ARBA" id="ARBA00022840"/>
    </source>
</evidence>
<dbReference type="InterPro" id="IPR013258">
    <property type="entry name" value="Striatin_N"/>
</dbReference>
<keyword evidence="12 16" id="KW-0460">Magnesium</keyword>
<dbReference type="Gene3D" id="2.130.10.10">
    <property type="entry name" value="YVTN repeat-like/Quinoprotein amine dehydrogenase"/>
    <property type="match status" value="1"/>
</dbReference>
<dbReference type="InterPro" id="IPR011037">
    <property type="entry name" value="Pyrv_Knase-like_insert_dom_sf"/>
</dbReference>
<dbReference type="SUPFAM" id="SSF51621">
    <property type="entry name" value="Phosphoenolpyruvate/pyruvate domain"/>
    <property type="match status" value="1"/>
</dbReference>
<keyword evidence="14" id="KW-0670">Pyruvate</keyword>
<comment type="caution">
    <text evidence="20">The sequence shown here is derived from an EMBL/GenBank/DDBJ whole genome shotgun (WGS) entry which is preliminary data.</text>
</comment>
<evidence type="ECO:0000256" key="5">
    <source>
        <dbReference type="ARBA" id="ARBA00022574"/>
    </source>
</evidence>
<feature type="repeat" description="WD" evidence="15">
    <location>
        <begin position="232"/>
        <end position="273"/>
    </location>
</feature>
<feature type="compositionally biased region" description="Polar residues" evidence="17">
    <location>
        <begin position="144"/>
        <end position="158"/>
    </location>
</feature>
<evidence type="ECO:0000256" key="12">
    <source>
        <dbReference type="ARBA" id="ARBA00022842"/>
    </source>
</evidence>
<keyword evidence="13 16" id="KW-0324">Glycolysis</keyword>
<feature type="domain" description="Striatin N-terminal" evidence="19">
    <location>
        <begin position="7"/>
        <end position="121"/>
    </location>
</feature>
<dbReference type="InterPro" id="IPR019775">
    <property type="entry name" value="WD40_repeat_CS"/>
</dbReference>
<evidence type="ECO:0000256" key="7">
    <source>
        <dbReference type="ARBA" id="ARBA00022723"/>
    </source>
</evidence>
<keyword evidence="6 16" id="KW-0808">Transferase</keyword>
<dbReference type="Gene3D" id="2.40.33.10">
    <property type="entry name" value="PK beta-barrel domain-like"/>
    <property type="match status" value="1"/>
</dbReference>
<proteinExistence type="inferred from homology"/>
<organism evidence="20 21">
    <name type="scientific">Aphanomyces invadans</name>
    <dbReference type="NCBI Taxonomy" id="157072"/>
    <lineage>
        <taxon>Eukaryota</taxon>
        <taxon>Sar</taxon>
        <taxon>Stramenopiles</taxon>
        <taxon>Oomycota</taxon>
        <taxon>Saprolegniomycetes</taxon>
        <taxon>Saprolegniales</taxon>
        <taxon>Verrucalvaceae</taxon>
        <taxon>Aphanomyces</taxon>
    </lineage>
</organism>
<dbReference type="SUPFAM" id="SSF50800">
    <property type="entry name" value="PK beta-barrel domain-like"/>
    <property type="match status" value="1"/>
</dbReference>
<dbReference type="EC" id="2.7.1.40" evidence="4 16"/>
<dbReference type="PROSITE" id="PS50294">
    <property type="entry name" value="WD_REPEATS_REGION"/>
    <property type="match status" value="1"/>
</dbReference>
<feature type="compositionally biased region" description="Basic and acidic residues" evidence="17">
    <location>
        <begin position="127"/>
        <end position="137"/>
    </location>
</feature>
<dbReference type="VEuPathDB" id="FungiDB:H310_07563"/>
<feature type="domain" description="Pyruvate kinase barrel" evidence="18">
    <location>
        <begin position="405"/>
        <end position="684"/>
    </location>
</feature>
<dbReference type="InterPro" id="IPR015793">
    <property type="entry name" value="Pyrv_Knase_brl"/>
</dbReference>
<dbReference type="Gene3D" id="3.20.20.60">
    <property type="entry name" value="Phosphoenolpyruvate-binding domains"/>
    <property type="match status" value="1"/>
</dbReference>
<evidence type="ECO:0000256" key="4">
    <source>
        <dbReference type="ARBA" id="ARBA00012142"/>
    </source>
</evidence>
<dbReference type="InterPro" id="IPR001697">
    <property type="entry name" value="Pyr_Knase"/>
</dbReference>
<dbReference type="InterPro" id="IPR015806">
    <property type="entry name" value="Pyrv_Knase_insert_dom_sf"/>
</dbReference>
<comment type="similarity">
    <text evidence="3 16">Belongs to the pyruvate kinase family.</text>
</comment>
<evidence type="ECO:0000259" key="19">
    <source>
        <dbReference type="Pfam" id="PF08232"/>
    </source>
</evidence>
<evidence type="ECO:0000313" key="20">
    <source>
        <dbReference type="EMBL" id="RHY34512.1"/>
    </source>
</evidence>
<evidence type="ECO:0000256" key="8">
    <source>
        <dbReference type="ARBA" id="ARBA00022737"/>
    </source>
</evidence>
<dbReference type="PROSITE" id="PS50082">
    <property type="entry name" value="WD_REPEATS_2"/>
    <property type="match status" value="1"/>
</dbReference>
<keyword evidence="11" id="KW-0067">ATP-binding</keyword>